<keyword evidence="6 11" id="KW-0418">Kinase</keyword>
<feature type="domain" description="Signal transduction histidine kinase subgroup 3 dimerisation and phosphoacceptor" evidence="10">
    <location>
        <begin position="241"/>
        <end position="308"/>
    </location>
</feature>
<evidence type="ECO:0000256" key="3">
    <source>
        <dbReference type="ARBA" id="ARBA00022553"/>
    </source>
</evidence>
<keyword evidence="8" id="KW-0902">Two-component regulatory system</keyword>
<dbReference type="AlphaFoldDB" id="A0A4Q9KJK4"/>
<keyword evidence="12" id="KW-1185">Reference proteome</keyword>
<dbReference type="EC" id="2.7.13.3" evidence="2"/>
<dbReference type="InterPro" id="IPR011712">
    <property type="entry name" value="Sig_transdc_His_kin_sub3_dim/P"/>
</dbReference>
<sequence>MSARATLRDMFEPACLPAPPLDGLSTTWRYALAGFGYLGYLGTMIGVKAFEASVGGASPSGGASALPSAASTTVATTPDGAGVVTVDPVLSEMPTGLLVVDGLIGAAALWAIRYRRRWPFGLFMVLTTASVVSNSLWVVMVWSFISLCSRRDVKKIGWGIAYTIALSILASLFLPWQRRNFESFATLGPFGYAMPFLSTMLMMAIVALLGMYYGVRQDRAAGVQDRAANADRDRELAVLGERNRIAREMHDVLAHRISLVSMHAGALAYRTDLPPEKTREIAGIIQENAHASLTELRSVLSTLRDGQLDAAGSPAAPQPSLVDLPGLIGQARSLGQRVNLDASIDLATVPAVTARHVFRMIQECLTNARKHAPYAVTDVVLAGEPGVGLTIRVSNPLAPSGAGLPGAGLGLIGIRERAGMLGGQVNAGVYQGRFVVDGWVPWPAATG</sequence>
<proteinExistence type="predicted"/>
<comment type="catalytic activity">
    <reaction evidence="1">
        <text>ATP + protein L-histidine = ADP + protein N-phospho-L-histidine.</text>
        <dbReference type="EC" id="2.7.13.3"/>
    </reaction>
</comment>
<dbReference type="Gene3D" id="1.20.5.1930">
    <property type="match status" value="1"/>
</dbReference>
<dbReference type="SUPFAM" id="SSF55874">
    <property type="entry name" value="ATPase domain of HSP90 chaperone/DNA topoisomerase II/histidine kinase"/>
    <property type="match status" value="1"/>
</dbReference>
<name>A0A4Q9KJK4_PROTD</name>
<feature type="transmembrane region" description="Helical" evidence="9">
    <location>
        <begin position="118"/>
        <end position="144"/>
    </location>
</feature>
<evidence type="ECO:0000256" key="8">
    <source>
        <dbReference type="ARBA" id="ARBA00023012"/>
    </source>
</evidence>
<evidence type="ECO:0000256" key="2">
    <source>
        <dbReference type="ARBA" id="ARBA00012438"/>
    </source>
</evidence>
<comment type="caution">
    <text evidence="11">The sequence shown here is derived from an EMBL/GenBank/DDBJ whole genome shotgun (WGS) entry which is preliminary data.</text>
</comment>
<evidence type="ECO:0000256" key="5">
    <source>
        <dbReference type="ARBA" id="ARBA00022741"/>
    </source>
</evidence>
<keyword evidence="4" id="KW-0808">Transferase</keyword>
<evidence type="ECO:0000259" key="10">
    <source>
        <dbReference type="Pfam" id="PF07730"/>
    </source>
</evidence>
<evidence type="ECO:0000256" key="9">
    <source>
        <dbReference type="SAM" id="Phobius"/>
    </source>
</evidence>
<feature type="transmembrane region" description="Helical" evidence="9">
    <location>
        <begin position="156"/>
        <end position="176"/>
    </location>
</feature>
<dbReference type="GO" id="GO:0046983">
    <property type="term" value="F:protein dimerization activity"/>
    <property type="evidence" value="ECO:0007669"/>
    <property type="project" value="InterPro"/>
</dbReference>
<dbReference type="PANTHER" id="PTHR24421">
    <property type="entry name" value="NITRATE/NITRITE SENSOR PROTEIN NARX-RELATED"/>
    <property type="match status" value="1"/>
</dbReference>
<dbReference type="PANTHER" id="PTHR24421:SF10">
    <property type="entry name" value="NITRATE_NITRITE SENSOR PROTEIN NARQ"/>
    <property type="match status" value="1"/>
</dbReference>
<reference evidence="11 12" key="1">
    <citation type="submission" date="2019-01" db="EMBL/GenBank/DDBJ databases">
        <title>Lactibacter flavus gen. nov., sp. nov., a novel bacterium of the family Propionibacteriaceae isolated from raw milk and dairy products.</title>
        <authorList>
            <person name="Huptas C."/>
            <person name="Wenning M."/>
            <person name="Breitenwieser F."/>
            <person name="Doll E."/>
            <person name="Von Neubeck M."/>
            <person name="Busse H.-J."/>
            <person name="Scherer S."/>
        </authorList>
    </citation>
    <scope>NUCLEOTIDE SEQUENCE [LARGE SCALE GENOMIC DNA]</scope>
    <source>
        <strain evidence="11 12">DSM 22130</strain>
    </source>
</reference>
<dbReference type="Gene3D" id="3.30.565.10">
    <property type="entry name" value="Histidine kinase-like ATPase, C-terminal domain"/>
    <property type="match status" value="1"/>
</dbReference>
<dbReference type="GO" id="GO:0005524">
    <property type="term" value="F:ATP binding"/>
    <property type="evidence" value="ECO:0007669"/>
    <property type="project" value="UniProtKB-KW"/>
</dbReference>
<evidence type="ECO:0000256" key="7">
    <source>
        <dbReference type="ARBA" id="ARBA00022840"/>
    </source>
</evidence>
<keyword evidence="9" id="KW-0812">Transmembrane</keyword>
<feature type="transmembrane region" description="Helical" evidence="9">
    <location>
        <begin position="95"/>
        <end position="112"/>
    </location>
</feature>
<protein>
    <recommendedName>
        <fullName evidence="2">histidine kinase</fullName>
        <ecNumber evidence="2">2.7.13.3</ecNumber>
    </recommendedName>
</protein>
<dbReference type="Pfam" id="PF07730">
    <property type="entry name" value="HisKA_3"/>
    <property type="match status" value="1"/>
</dbReference>
<evidence type="ECO:0000256" key="4">
    <source>
        <dbReference type="ARBA" id="ARBA00022679"/>
    </source>
</evidence>
<dbReference type="EMBL" id="SDMR01000011">
    <property type="protein sequence ID" value="TBT94613.1"/>
    <property type="molecule type" value="Genomic_DNA"/>
</dbReference>
<dbReference type="OrthoDB" id="227596at2"/>
<dbReference type="GO" id="GO:0016020">
    <property type="term" value="C:membrane"/>
    <property type="evidence" value="ECO:0007669"/>
    <property type="project" value="InterPro"/>
</dbReference>
<organism evidence="11 12">
    <name type="scientific">Propioniciclava tarda</name>
    <dbReference type="NCBI Taxonomy" id="433330"/>
    <lineage>
        <taxon>Bacteria</taxon>
        <taxon>Bacillati</taxon>
        <taxon>Actinomycetota</taxon>
        <taxon>Actinomycetes</taxon>
        <taxon>Propionibacteriales</taxon>
        <taxon>Propionibacteriaceae</taxon>
        <taxon>Propioniciclava</taxon>
    </lineage>
</organism>
<keyword evidence="7" id="KW-0067">ATP-binding</keyword>
<keyword evidence="3" id="KW-0597">Phosphoprotein</keyword>
<evidence type="ECO:0000256" key="1">
    <source>
        <dbReference type="ARBA" id="ARBA00000085"/>
    </source>
</evidence>
<dbReference type="InterPro" id="IPR050482">
    <property type="entry name" value="Sensor_HK_TwoCompSys"/>
</dbReference>
<dbReference type="GO" id="GO:0000155">
    <property type="term" value="F:phosphorelay sensor kinase activity"/>
    <property type="evidence" value="ECO:0007669"/>
    <property type="project" value="InterPro"/>
</dbReference>
<dbReference type="InterPro" id="IPR036890">
    <property type="entry name" value="HATPase_C_sf"/>
</dbReference>
<keyword evidence="9" id="KW-1133">Transmembrane helix</keyword>
<feature type="transmembrane region" description="Helical" evidence="9">
    <location>
        <begin position="196"/>
        <end position="215"/>
    </location>
</feature>
<gene>
    <name evidence="11" type="ORF">ET996_09445</name>
</gene>
<evidence type="ECO:0000313" key="12">
    <source>
        <dbReference type="Proteomes" id="UP000291933"/>
    </source>
</evidence>
<evidence type="ECO:0000313" key="11">
    <source>
        <dbReference type="EMBL" id="TBT94613.1"/>
    </source>
</evidence>
<dbReference type="Proteomes" id="UP000291933">
    <property type="component" value="Unassembled WGS sequence"/>
</dbReference>
<dbReference type="RefSeq" id="WP_131172315.1">
    <property type="nucleotide sequence ID" value="NZ_FXTL01000011.1"/>
</dbReference>
<accession>A0A4Q9KJK4</accession>
<evidence type="ECO:0000256" key="6">
    <source>
        <dbReference type="ARBA" id="ARBA00022777"/>
    </source>
</evidence>
<keyword evidence="9" id="KW-0472">Membrane</keyword>
<keyword evidence="5" id="KW-0547">Nucleotide-binding</keyword>